<comment type="caution">
    <text evidence="2">The sequence shown here is derived from an EMBL/GenBank/DDBJ whole genome shotgun (WGS) entry which is preliminary data.</text>
</comment>
<protein>
    <submittedName>
        <fullName evidence="2">Uncharacterized protein</fullName>
    </submittedName>
</protein>
<name>A0A8S1BWE1_9INSE</name>
<evidence type="ECO:0000313" key="2">
    <source>
        <dbReference type="EMBL" id="CAB3360956.1"/>
    </source>
</evidence>
<gene>
    <name evidence="2" type="ORF">CLODIP_2_CD03352</name>
</gene>
<dbReference type="EMBL" id="CADEPI010000004">
    <property type="protein sequence ID" value="CAB3360956.1"/>
    <property type="molecule type" value="Genomic_DNA"/>
</dbReference>
<keyword evidence="3" id="KW-1185">Reference proteome</keyword>
<dbReference type="AlphaFoldDB" id="A0A8S1BWE1"/>
<evidence type="ECO:0000256" key="1">
    <source>
        <dbReference type="SAM" id="MobiDB-lite"/>
    </source>
</evidence>
<reference evidence="2 3" key="1">
    <citation type="submission" date="2020-04" db="EMBL/GenBank/DDBJ databases">
        <authorList>
            <person name="Alioto T."/>
            <person name="Alioto T."/>
            <person name="Gomez Garrido J."/>
        </authorList>
    </citation>
    <scope>NUCLEOTIDE SEQUENCE [LARGE SCALE GENOMIC DNA]</scope>
</reference>
<organism evidence="2 3">
    <name type="scientific">Cloeon dipterum</name>
    <dbReference type="NCBI Taxonomy" id="197152"/>
    <lineage>
        <taxon>Eukaryota</taxon>
        <taxon>Metazoa</taxon>
        <taxon>Ecdysozoa</taxon>
        <taxon>Arthropoda</taxon>
        <taxon>Hexapoda</taxon>
        <taxon>Insecta</taxon>
        <taxon>Pterygota</taxon>
        <taxon>Palaeoptera</taxon>
        <taxon>Ephemeroptera</taxon>
        <taxon>Pisciforma</taxon>
        <taxon>Baetidae</taxon>
        <taxon>Cloeon</taxon>
    </lineage>
</organism>
<proteinExistence type="predicted"/>
<feature type="region of interest" description="Disordered" evidence="1">
    <location>
        <begin position="1"/>
        <end position="32"/>
    </location>
</feature>
<accession>A0A8S1BWE1</accession>
<evidence type="ECO:0000313" key="3">
    <source>
        <dbReference type="Proteomes" id="UP000494165"/>
    </source>
</evidence>
<dbReference type="Proteomes" id="UP000494165">
    <property type="component" value="Unassembled WGS sequence"/>
</dbReference>
<sequence length="71" mass="7572">MSTRDHLGLKTLPWDEDEGKAGCSRSDPGLTATSSWKPALSMVSSNQLPTQSPVALGATFGDNHPINFTKD</sequence>